<dbReference type="Pfam" id="PF04674">
    <property type="entry name" value="Phi_1"/>
    <property type="match status" value="1"/>
</dbReference>
<comment type="subcellular location">
    <subcellularLocation>
        <location evidence="1">Secreted</location>
    </subcellularLocation>
</comment>
<organism evidence="6 7">
    <name type="scientific">Polyrhizophydium stewartii</name>
    <dbReference type="NCBI Taxonomy" id="2732419"/>
    <lineage>
        <taxon>Eukaryota</taxon>
        <taxon>Fungi</taxon>
        <taxon>Fungi incertae sedis</taxon>
        <taxon>Chytridiomycota</taxon>
        <taxon>Chytridiomycota incertae sedis</taxon>
        <taxon>Chytridiomycetes</taxon>
        <taxon>Rhizophydiales</taxon>
        <taxon>Rhizophydiales incertae sedis</taxon>
        <taxon>Polyrhizophydium</taxon>
    </lineage>
</organism>
<evidence type="ECO:0000313" key="7">
    <source>
        <dbReference type="Proteomes" id="UP001527925"/>
    </source>
</evidence>
<evidence type="ECO:0000256" key="4">
    <source>
        <dbReference type="ARBA" id="ARBA00023591"/>
    </source>
</evidence>
<dbReference type="InterPro" id="IPR006766">
    <property type="entry name" value="EXORDIUM-like"/>
</dbReference>
<accession>A0ABR4N9N4</accession>
<evidence type="ECO:0000256" key="2">
    <source>
        <dbReference type="ARBA" id="ARBA00022525"/>
    </source>
</evidence>
<gene>
    <name evidence="6" type="ORF">HK105_204332</name>
</gene>
<protein>
    <recommendedName>
        <fullName evidence="8">Phosphate-induced protein 1</fullName>
    </recommendedName>
</protein>
<dbReference type="PANTHER" id="PTHR31279:SF58">
    <property type="entry name" value="PROTEIN EXORDIUM-LIKE 2"/>
    <property type="match status" value="1"/>
</dbReference>
<comment type="caution">
    <text evidence="6">The sequence shown here is derived from an EMBL/GenBank/DDBJ whole genome shotgun (WGS) entry which is preliminary data.</text>
</comment>
<dbReference type="PROSITE" id="PS51257">
    <property type="entry name" value="PROKAR_LIPOPROTEIN"/>
    <property type="match status" value="1"/>
</dbReference>
<evidence type="ECO:0008006" key="8">
    <source>
        <dbReference type="Google" id="ProtNLM"/>
    </source>
</evidence>
<keyword evidence="2" id="KW-0964">Secreted</keyword>
<feature type="chain" id="PRO_5045791935" description="Phosphate-induced protein 1" evidence="5">
    <location>
        <begin position="23"/>
        <end position="321"/>
    </location>
</feature>
<evidence type="ECO:0000313" key="6">
    <source>
        <dbReference type="EMBL" id="KAL2916241.1"/>
    </source>
</evidence>
<reference evidence="6 7" key="1">
    <citation type="submission" date="2023-09" db="EMBL/GenBank/DDBJ databases">
        <title>Pangenome analysis of Batrachochytrium dendrobatidis and related Chytrids.</title>
        <authorList>
            <person name="Yacoub M.N."/>
            <person name="Stajich J.E."/>
            <person name="James T.Y."/>
        </authorList>
    </citation>
    <scope>NUCLEOTIDE SEQUENCE [LARGE SCALE GENOMIC DNA]</scope>
    <source>
        <strain evidence="6 7">JEL0888</strain>
    </source>
</reference>
<dbReference type="Proteomes" id="UP001527925">
    <property type="component" value="Unassembled WGS sequence"/>
</dbReference>
<proteinExistence type="inferred from homology"/>
<sequence length="321" mass="34010">MRSAIATIGAAVFLACSALTAADSGPVVPKNIAVLAPATPDKQDATSGSGLETGAVIPGPIKYHMGAPVLAGDVKLYVIYYGMWNSRQTALISSFLGGLGTSPWWGIERKYYHQASPSSSKQFVTSSLRVGKTVTDTYSLGKNIGDGGIARIVKSHISAGRLPANSHAVYMVLTSSDVSETHTYNGEQSSFCKDTCGYHLSTQLSSGKRIYYAHVGHPARCLDGCAPKLNRHKSPNGLIGTDALLSVMAHEIAEAVSDPYVDGNPAWYDDQGNESADKCVNTFGATQVDGNGGSYNMGWGGHRYLIQQNWDPVKQDCALSG</sequence>
<dbReference type="PANTHER" id="PTHR31279">
    <property type="entry name" value="PROTEIN EXORDIUM-LIKE 5"/>
    <property type="match status" value="1"/>
</dbReference>
<evidence type="ECO:0000256" key="5">
    <source>
        <dbReference type="SAM" id="SignalP"/>
    </source>
</evidence>
<dbReference type="EMBL" id="JADGIZ020000018">
    <property type="protein sequence ID" value="KAL2916241.1"/>
    <property type="molecule type" value="Genomic_DNA"/>
</dbReference>
<keyword evidence="7" id="KW-1185">Reference proteome</keyword>
<feature type="signal peptide" evidence="5">
    <location>
        <begin position="1"/>
        <end position="22"/>
    </location>
</feature>
<name>A0ABR4N9N4_9FUNG</name>
<keyword evidence="3 5" id="KW-0732">Signal</keyword>
<evidence type="ECO:0000256" key="1">
    <source>
        <dbReference type="ARBA" id="ARBA00004613"/>
    </source>
</evidence>
<comment type="similarity">
    <text evidence="4">Belongs to the EXORDIUM family.</text>
</comment>
<evidence type="ECO:0000256" key="3">
    <source>
        <dbReference type="ARBA" id="ARBA00022729"/>
    </source>
</evidence>